<keyword evidence="1 2" id="KW-0238">DNA-binding</keyword>
<gene>
    <name evidence="5" type="ORF">GCM10007977_038900</name>
</gene>
<feature type="DNA-binding region" description="H-T-H motif" evidence="2">
    <location>
        <begin position="118"/>
        <end position="137"/>
    </location>
</feature>
<evidence type="ECO:0000256" key="1">
    <source>
        <dbReference type="ARBA" id="ARBA00023125"/>
    </source>
</evidence>
<dbReference type="Gene3D" id="1.10.357.10">
    <property type="entry name" value="Tetracycline Repressor, domain 2"/>
    <property type="match status" value="1"/>
</dbReference>
<evidence type="ECO:0000256" key="3">
    <source>
        <dbReference type="SAM" id="MobiDB-lite"/>
    </source>
</evidence>
<dbReference type="Pfam" id="PF00440">
    <property type="entry name" value="TetR_N"/>
    <property type="match status" value="1"/>
</dbReference>
<accession>A0A917TRY1</accession>
<dbReference type="InterPro" id="IPR009057">
    <property type="entry name" value="Homeodomain-like_sf"/>
</dbReference>
<proteinExistence type="predicted"/>
<feature type="region of interest" description="Disordered" evidence="3">
    <location>
        <begin position="1"/>
        <end position="97"/>
    </location>
</feature>
<dbReference type="AlphaFoldDB" id="A0A917TRY1"/>
<dbReference type="InterPro" id="IPR001647">
    <property type="entry name" value="HTH_TetR"/>
</dbReference>
<feature type="domain" description="HTH tetR-type" evidence="4">
    <location>
        <begin position="95"/>
        <end position="155"/>
    </location>
</feature>
<dbReference type="PANTHER" id="PTHR30055:SF226">
    <property type="entry name" value="HTH-TYPE TRANSCRIPTIONAL REGULATOR PKSA"/>
    <property type="match status" value="1"/>
</dbReference>
<dbReference type="PROSITE" id="PS50977">
    <property type="entry name" value="HTH_TETR_2"/>
    <property type="match status" value="1"/>
</dbReference>
<keyword evidence="6" id="KW-1185">Reference proteome</keyword>
<dbReference type="EMBL" id="BMPI01000017">
    <property type="protein sequence ID" value="GGM33649.1"/>
    <property type="molecule type" value="Genomic_DNA"/>
</dbReference>
<organism evidence="5 6">
    <name type="scientific">Dactylosporangium sucinum</name>
    <dbReference type="NCBI Taxonomy" id="1424081"/>
    <lineage>
        <taxon>Bacteria</taxon>
        <taxon>Bacillati</taxon>
        <taxon>Actinomycetota</taxon>
        <taxon>Actinomycetes</taxon>
        <taxon>Micromonosporales</taxon>
        <taxon>Micromonosporaceae</taxon>
        <taxon>Dactylosporangium</taxon>
    </lineage>
</organism>
<dbReference type="GO" id="GO:0003700">
    <property type="term" value="F:DNA-binding transcription factor activity"/>
    <property type="evidence" value="ECO:0007669"/>
    <property type="project" value="TreeGrafter"/>
</dbReference>
<protein>
    <recommendedName>
        <fullName evidence="4">HTH tetR-type domain-containing protein</fullName>
    </recommendedName>
</protein>
<sequence>MVAAERGSATGPRVVEVTTARGPEEHRGGRRLSGTITGRGSDGDGGATGRRASATPEPDAPHSRHTSAPTAVKDAPHGRQPSAAAGREPQQDRSRATQQRLLEATVDCLYRYGWSGATTTVIAERAGVSRGAQLHHYPTRAALVLAAVQHLAERRAEEIRAEAANLAAGLDRTERVDQVIDLLAAAFTGPLFVAALEVWVAARTDPELRDALVPLEARVGREMHRLTVDVLGADESKPGVREAVQATLDLLRGLGVANLLTDDTPRRNQLLAAWKQQLATHL</sequence>
<dbReference type="PANTHER" id="PTHR30055">
    <property type="entry name" value="HTH-TYPE TRANSCRIPTIONAL REGULATOR RUTR"/>
    <property type="match status" value="1"/>
</dbReference>
<dbReference type="Proteomes" id="UP000642070">
    <property type="component" value="Unassembled WGS sequence"/>
</dbReference>
<evidence type="ECO:0000313" key="6">
    <source>
        <dbReference type="Proteomes" id="UP000642070"/>
    </source>
</evidence>
<comment type="caution">
    <text evidence="5">The sequence shown here is derived from an EMBL/GenBank/DDBJ whole genome shotgun (WGS) entry which is preliminary data.</text>
</comment>
<dbReference type="SUPFAM" id="SSF46689">
    <property type="entry name" value="Homeodomain-like"/>
    <property type="match status" value="1"/>
</dbReference>
<reference evidence="5" key="2">
    <citation type="submission" date="2020-09" db="EMBL/GenBank/DDBJ databases">
        <authorList>
            <person name="Sun Q."/>
            <person name="Ohkuma M."/>
        </authorList>
    </citation>
    <scope>NUCLEOTIDE SEQUENCE</scope>
    <source>
        <strain evidence="5">JCM 19831</strain>
    </source>
</reference>
<evidence type="ECO:0000313" key="5">
    <source>
        <dbReference type="EMBL" id="GGM33649.1"/>
    </source>
</evidence>
<dbReference type="InterPro" id="IPR050109">
    <property type="entry name" value="HTH-type_TetR-like_transc_reg"/>
</dbReference>
<reference evidence="5" key="1">
    <citation type="journal article" date="2014" name="Int. J. Syst. Evol. Microbiol.">
        <title>Complete genome sequence of Corynebacterium casei LMG S-19264T (=DSM 44701T), isolated from a smear-ripened cheese.</title>
        <authorList>
            <consortium name="US DOE Joint Genome Institute (JGI-PGF)"/>
            <person name="Walter F."/>
            <person name="Albersmeier A."/>
            <person name="Kalinowski J."/>
            <person name="Ruckert C."/>
        </authorList>
    </citation>
    <scope>NUCLEOTIDE SEQUENCE</scope>
    <source>
        <strain evidence="5">JCM 19831</strain>
    </source>
</reference>
<evidence type="ECO:0000256" key="2">
    <source>
        <dbReference type="PROSITE-ProRule" id="PRU00335"/>
    </source>
</evidence>
<dbReference type="GO" id="GO:0000976">
    <property type="term" value="F:transcription cis-regulatory region binding"/>
    <property type="evidence" value="ECO:0007669"/>
    <property type="project" value="TreeGrafter"/>
</dbReference>
<evidence type="ECO:0000259" key="4">
    <source>
        <dbReference type="PROSITE" id="PS50977"/>
    </source>
</evidence>
<name>A0A917TRY1_9ACTN</name>